<dbReference type="InterPro" id="IPR016024">
    <property type="entry name" value="ARM-type_fold"/>
</dbReference>
<comment type="similarity">
    <text evidence="3">Belongs to the XPO2/CSE1 family.</text>
</comment>
<dbReference type="InterPro" id="IPR013713">
    <property type="entry name" value="XPO2_central"/>
</dbReference>
<proteinExistence type="inferred from homology"/>
<dbReference type="InterPro" id="IPR005043">
    <property type="entry name" value="XPO2_C"/>
</dbReference>
<dbReference type="EMBL" id="LSSN01000569">
    <property type="protein sequence ID" value="OMJ23290.1"/>
    <property type="molecule type" value="Genomic_DNA"/>
</dbReference>
<dbReference type="GO" id="GO:0006606">
    <property type="term" value="P:protein import into nucleus"/>
    <property type="evidence" value="ECO:0007669"/>
    <property type="project" value="TreeGrafter"/>
</dbReference>
<dbReference type="GO" id="GO:0005635">
    <property type="term" value="C:nuclear envelope"/>
    <property type="evidence" value="ECO:0007669"/>
    <property type="project" value="TreeGrafter"/>
</dbReference>
<gene>
    <name evidence="9" type="ORF">AYI70_g2367</name>
</gene>
<dbReference type="GO" id="GO:0005829">
    <property type="term" value="C:cytosol"/>
    <property type="evidence" value="ECO:0007669"/>
    <property type="project" value="TreeGrafter"/>
</dbReference>
<keyword evidence="7" id="KW-0539">Nucleus</keyword>
<accession>A0A1R1Y8W5</accession>
<dbReference type="SMART" id="SM00913">
    <property type="entry name" value="IBN_N"/>
    <property type="match status" value="1"/>
</dbReference>
<comment type="caution">
    <text evidence="9">The sequence shown here is derived from an EMBL/GenBank/DDBJ whole genome shotgun (WGS) entry which is preliminary data.</text>
</comment>
<evidence type="ECO:0000256" key="1">
    <source>
        <dbReference type="ARBA" id="ARBA00004123"/>
    </source>
</evidence>
<keyword evidence="4" id="KW-0813">Transport</keyword>
<dbReference type="GO" id="GO:0031267">
    <property type="term" value="F:small GTPase binding"/>
    <property type="evidence" value="ECO:0007669"/>
    <property type="project" value="InterPro"/>
</dbReference>
<keyword evidence="6" id="KW-0653">Protein transport</keyword>
<reference evidence="9 10" key="1">
    <citation type="submission" date="2017-01" db="EMBL/GenBank/DDBJ databases">
        <authorList>
            <person name="Mah S.A."/>
            <person name="Swanson W.J."/>
            <person name="Moy G.W."/>
            <person name="Vacquier V.D."/>
        </authorList>
    </citation>
    <scope>NUCLEOTIDE SEQUENCE [LARGE SCALE GENOMIC DNA]</scope>
    <source>
        <strain evidence="9 10">GSMNP</strain>
    </source>
</reference>
<evidence type="ECO:0000256" key="7">
    <source>
        <dbReference type="ARBA" id="ARBA00023242"/>
    </source>
</evidence>
<dbReference type="PANTHER" id="PTHR10997:SF8">
    <property type="entry name" value="EXPORTIN-2"/>
    <property type="match status" value="1"/>
</dbReference>
<dbReference type="STRING" id="133412.A0A1R1Y8W5"/>
<dbReference type="Pfam" id="PF03810">
    <property type="entry name" value="IBN_N"/>
    <property type="match status" value="1"/>
</dbReference>
<comment type="subcellular location">
    <subcellularLocation>
        <location evidence="2">Cytoplasm</location>
    </subcellularLocation>
    <subcellularLocation>
        <location evidence="1">Nucleus</location>
    </subcellularLocation>
</comment>
<protein>
    <submittedName>
        <fullName evidence="9">Exportin-2</fullName>
    </submittedName>
</protein>
<dbReference type="PANTHER" id="PTHR10997">
    <property type="entry name" value="IMPORTIN-7, 8, 11"/>
    <property type="match status" value="1"/>
</dbReference>
<dbReference type="InterPro" id="IPR011989">
    <property type="entry name" value="ARM-like"/>
</dbReference>
<dbReference type="Pfam" id="PF03378">
    <property type="entry name" value="CAS_CSE1"/>
    <property type="match status" value="1"/>
</dbReference>
<evidence type="ECO:0000313" key="10">
    <source>
        <dbReference type="Proteomes" id="UP000187283"/>
    </source>
</evidence>
<evidence type="ECO:0000256" key="2">
    <source>
        <dbReference type="ARBA" id="ARBA00004496"/>
    </source>
</evidence>
<dbReference type="Pfam" id="PF08506">
    <property type="entry name" value="Cse1"/>
    <property type="match status" value="1"/>
</dbReference>
<dbReference type="Proteomes" id="UP000187283">
    <property type="component" value="Unassembled WGS sequence"/>
</dbReference>
<dbReference type="GO" id="GO:0005049">
    <property type="term" value="F:nuclear export signal receptor activity"/>
    <property type="evidence" value="ECO:0007669"/>
    <property type="project" value="TreeGrafter"/>
</dbReference>
<feature type="domain" description="Importin N-terminal" evidence="8">
    <location>
        <begin position="82"/>
        <end position="156"/>
    </location>
</feature>
<dbReference type="InterPro" id="IPR001494">
    <property type="entry name" value="Importin-beta_N"/>
</dbReference>
<organism evidence="9 10">
    <name type="scientific">Smittium culicis</name>
    <dbReference type="NCBI Taxonomy" id="133412"/>
    <lineage>
        <taxon>Eukaryota</taxon>
        <taxon>Fungi</taxon>
        <taxon>Fungi incertae sedis</taxon>
        <taxon>Zoopagomycota</taxon>
        <taxon>Kickxellomycotina</taxon>
        <taxon>Harpellomycetes</taxon>
        <taxon>Harpellales</taxon>
        <taxon>Legeriomycetaceae</taxon>
        <taxon>Smittium</taxon>
    </lineage>
</organism>
<dbReference type="OrthoDB" id="3268246at2759"/>
<dbReference type="SUPFAM" id="SSF48371">
    <property type="entry name" value="ARM repeat"/>
    <property type="match status" value="1"/>
</dbReference>
<evidence type="ECO:0000313" key="9">
    <source>
        <dbReference type="EMBL" id="OMJ23290.1"/>
    </source>
</evidence>
<keyword evidence="10" id="KW-1185">Reference proteome</keyword>
<name>A0A1R1Y8W5_9FUNG</name>
<dbReference type="PROSITE" id="PS50166">
    <property type="entry name" value="IMPORTIN_B_NT"/>
    <property type="match status" value="1"/>
</dbReference>
<evidence type="ECO:0000256" key="5">
    <source>
        <dbReference type="ARBA" id="ARBA00022490"/>
    </source>
</evidence>
<evidence type="ECO:0000256" key="3">
    <source>
        <dbReference type="ARBA" id="ARBA00008669"/>
    </source>
</evidence>
<dbReference type="AlphaFoldDB" id="A0A1R1Y8W5"/>
<evidence type="ECO:0000256" key="4">
    <source>
        <dbReference type="ARBA" id="ARBA00022448"/>
    </source>
</evidence>
<dbReference type="GO" id="GO:0006611">
    <property type="term" value="P:protein export from nucleus"/>
    <property type="evidence" value="ECO:0007669"/>
    <property type="project" value="TreeGrafter"/>
</dbReference>
<sequence>MSISIGLNDEFTCKEDYYWCRNYYASFTYPNHSSDPYRLLSFFYFTNLDSRPASFIMSVTQDSIAQCLFNSLSPDSATRKNAEKTLTSMEDTRQMAIPLLQLINNSQVDENIRISASLYFKNYIKRSWEQTDNTEDIISPEDRAAIKQDIITLMISQPKSMQLQIGEAVSIIADNDFPSMWPNLIKDLVSHLSPTDISTNNGILQTAHMVFNRYRSEFRSDMLFTEIKYVLGGFAEAYYQVFIATTLLVPKASDQKSLLELLDSVKYLLIIFYDLNCQDLPEFFEDRMEEFMKIMHSFLLYNNLNQISNIQSLSLPDDEDTAGILEEIKAEILRIVHLYTSRYEEEFKQLPIFLETIWNMLTALGMESKYDGVVIQGIRFLTTMVKNPRFKQTFLSNGMIEIICQKIILRNIELSVSDEELFEDDPIMYVKRELEGYEADSRRNASSELVRGMLEQFGAETTQAMLQFIMAKLDEYSKNPILNWKSKDTAQFMVSSISTMASVKSLGVTQTNNLVDLNDFFQSQILTHLTNINSDSDSPILKSNSIKYIYIFRNQLSDSNIESSIPLLVEHISHNSPAVSTFATLTIERIFVLKRNNSLLFNEAKVIPFVQPIFDKVFSQLISKPTPEKLAENDFYAKLIMRIIVCTKSKIPEIAQPIFTQLCAILETVCKNPSNPVFNHYLFESIGSLSKFTCSSNPSALQLIESKLFPIFQLILESEISDFMPYVFQILSQLLLIHKNDSNFKKLAPAYVALLQPLLQPNLWDYQGNIPALVKLLSSYFSTSGVELAENGQLSPILGIFQKLNGYKSNDHYAFELLDSIVLHVPLSLLKQYLKPIFMLILNRLQSKKTPKYVKLVTKFVGFFSAIDSTAISTAISSNNYSSMNGEYVTTLISTLNEIQPQLLAGLLSGILVSSIDNTIRNFAEIKYVTVGYMCLINNPTFFEFSDSKVLFSSILANIIKLVEDSTSKVSKQTDESINNNVSDGFGSQNLMPNASSLDDEQDLYQSSFSKLSTLDGLIIDPCPLIKDLRVFMGSVIKAQVSTGNSNFTESVSLLQPTEKSFVDLYFRSA</sequence>
<evidence type="ECO:0000259" key="8">
    <source>
        <dbReference type="PROSITE" id="PS50166"/>
    </source>
</evidence>
<evidence type="ECO:0000256" key="6">
    <source>
        <dbReference type="ARBA" id="ARBA00022927"/>
    </source>
</evidence>
<dbReference type="Gene3D" id="1.25.10.10">
    <property type="entry name" value="Leucine-rich Repeat Variant"/>
    <property type="match status" value="1"/>
</dbReference>
<keyword evidence="5" id="KW-0963">Cytoplasm</keyword>